<feature type="transmembrane region" description="Helical" evidence="1">
    <location>
        <begin position="6"/>
        <end position="31"/>
    </location>
</feature>
<keyword evidence="1" id="KW-1133">Transmembrane helix</keyword>
<protein>
    <submittedName>
        <fullName evidence="3">NADH dehydrogenase subunit 5</fullName>
    </submittedName>
</protein>
<keyword evidence="1" id="KW-0812">Transmembrane</keyword>
<dbReference type="AlphaFoldDB" id="A0A915DV61"/>
<evidence type="ECO:0000256" key="1">
    <source>
        <dbReference type="SAM" id="Phobius"/>
    </source>
</evidence>
<name>A0A915DV61_9BILA</name>
<reference evidence="3" key="1">
    <citation type="submission" date="2022-11" db="UniProtKB">
        <authorList>
            <consortium name="WormBaseParasite"/>
        </authorList>
    </citation>
    <scope>IDENTIFICATION</scope>
</reference>
<evidence type="ECO:0000313" key="3">
    <source>
        <dbReference type="WBParaSite" id="jg23127"/>
    </source>
</evidence>
<organism evidence="2 3">
    <name type="scientific">Ditylenchus dipsaci</name>
    <dbReference type="NCBI Taxonomy" id="166011"/>
    <lineage>
        <taxon>Eukaryota</taxon>
        <taxon>Metazoa</taxon>
        <taxon>Ecdysozoa</taxon>
        <taxon>Nematoda</taxon>
        <taxon>Chromadorea</taxon>
        <taxon>Rhabditida</taxon>
        <taxon>Tylenchina</taxon>
        <taxon>Tylenchomorpha</taxon>
        <taxon>Sphaerularioidea</taxon>
        <taxon>Anguinidae</taxon>
        <taxon>Anguininae</taxon>
        <taxon>Ditylenchus</taxon>
    </lineage>
</organism>
<evidence type="ECO:0000313" key="2">
    <source>
        <dbReference type="Proteomes" id="UP000887574"/>
    </source>
</evidence>
<dbReference type="Proteomes" id="UP000887574">
    <property type="component" value="Unplaced"/>
</dbReference>
<proteinExistence type="predicted"/>
<accession>A0A915DV61</accession>
<keyword evidence="2" id="KW-1185">Reference proteome</keyword>
<keyword evidence="1" id="KW-0472">Membrane</keyword>
<dbReference type="WBParaSite" id="jg23127">
    <property type="protein sequence ID" value="jg23127"/>
    <property type="gene ID" value="jg23127"/>
</dbReference>
<sequence>MKIYKYFLLNIALCSYAFDMFTTCLMIPFVMPPCMVAVRWGNMDSTAFNHRSFIAISFGISFSCCTWPSQFVQKQVDHLKHGFFAVLLCCASHLHSLCYTSNRSSCFKISFFETYWNAEILYITFMFFNSY</sequence>